<gene>
    <name evidence="2" type="ORF">EDC22_11614</name>
</gene>
<dbReference type="Proteomes" id="UP000295678">
    <property type="component" value="Unassembled WGS sequence"/>
</dbReference>
<accession>A0A4V2UXN0</accession>
<proteinExistence type="predicted"/>
<protein>
    <recommendedName>
        <fullName evidence="4">DUF4412 domain-containing protein</fullName>
    </recommendedName>
</protein>
<organism evidence="2 3">
    <name type="scientific">Tepidamorphus gemmatus</name>
    <dbReference type="NCBI Taxonomy" id="747076"/>
    <lineage>
        <taxon>Bacteria</taxon>
        <taxon>Pseudomonadati</taxon>
        <taxon>Pseudomonadota</taxon>
        <taxon>Alphaproteobacteria</taxon>
        <taxon>Hyphomicrobiales</taxon>
        <taxon>Tepidamorphaceae</taxon>
        <taxon>Tepidamorphus</taxon>
    </lineage>
</organism>
<sequence>MIRPMSILMMVAALALSLPAAAEQPYPKVDFSGDWVLEDGTGTQVRAKMRYSASLKKMRLDMTQMGMEMSSVRSMPEGDMIMWSSQMPGMAMRLPSIRDDSFHATDTGTSRAIDGETCTIWLVQTARACLTDDNIPLEVSGEGFFSRLTNIERVAQDPAHFEIPANLTVMDMPANLPGMGEMKPGGGLPF</sequence>
<comment type="caution">
    <text evidence="2">The sequence shown here is derived from an EMBL/GenBank/DDBJ whole genome shotgun (WGS) entry which is preliminary data.</text>
</comment>
<feature type="chain" id="PRO_5020842719" description="DUF4412 domain-containing protein" evidence="1">
    <location>
        <begin position="23"/>
        <end position="190"/>
    </location>
</feature>
<evidence type="ECO:0000313" key="2">
    <source>
        <dbReference type="EMBL" id="TCT04138.1"/>
    </source>
</evidence>
<evidence type="ECO:0000256" key="1">
    <source>
        <dbReference type="SAM" id="SignalP"/>
    </source>
</evidence>
<evidence type="ECO:0000313" key="3">
    <source>
        <dbReference type="Proteomes" id="UP000295678"/>
    </source>
</evidence>
<evidence type="ECO:0008006" key="4">
    <source>
        <dbReference type="Google" id="ProtNLM"/>
    </source>
</evidence>
<keyword evidence="3" id="KW-1185">Reference proteome</keyword>
<dbReference type="EMBL" id="SMAK01000016">
    <property type="protein sequence ID" value="TCT04138.1"/>
    <property type="molecule type" value="Genomic_DNA"/>
</dbReference>
<dbReference type="OrthoDB" id="7268862at2"/>
<reference evidence="2 3" key="1">
    <citation type="submission" date="2019-03" db="EMBL/GenBank/DDBJ databases">
        <title>Genomic Encyclopedia of Type Strains, Phase IV (KMG-IV): sequencing the most valuable type-strain genomes for metagenomic binning, comparative biology and taxonomic classification.</title>
        <authorList>
            <person name="Goeker M."/>
        </authorList>
    </citation>
    <scope>NUCLEOTIDE SEQUENCE [LARGE SCALE GENOMIC DNA]</scope>
    <source>
        <strain evidence="2 3">DSM 19345</strain>
    </source>
</reference>
<dbReference type="RefSeq" id="WP_132807844.1">
    <property type="nucleotide sequence ID" value="NZ_SMAK01000016.1"/>
</dbReference>
<dbReference type="AlphaFoldDB" id="A0A4V2UXN0"/>
<feature type="signal peptide" evidence="1">
    <location>
        <begin position="1"/>
        <end position="22"/>
    </location>
</feature>
<keyword evidence="1" id="KW-0732">Signal</keyword>
<name>A0A4V2UXN0_9HYPH</name>